<organism evidence="3 4">
    <name type="scientific">Eublepharis macularius</name>
    <name type="common">Leopard gecko</name>
    <name type="synonym">Cyrtodactylus macularius</name>
    <dbReference type="NCBI Taxonomy" id="481883"/>
    <lineage>
        <taxon>Eukaryota</taxon>
        <taxon>Metazoa</taxon>
        <taxon>Chordata</taxon>
        <taxon>Craniata</taxon>
        <taxon>Vertebrata</taxon>
        <taxon>Euteleostomi</taxon>
        <taxon>Lepidosauria</taxon>
        <taxon>Squamata</taxon>
        <taxon>Bifurcata</taxon>
        <taxon>Gekkota</taxon>
        <taxon>Eublepharidae</taxon>
        <taxon>Eublepharinae</taxon>
        <taxon>Eublepharis</taxon>
    </lineage>
</organism>
<name>A0AA97JGM9_EUBMA</name>
<sequence length="246" mass="26007">MECKLEAHRIVSISLGKMYSARGQRGGAKLHKNLLVSLVLRSARQVYLSDLECSAGADPLRAAEPSPLPPPVFPSPSPPRGFLQAEPRASALPGRLPLDREALRLPRCCGCCCSALSGGEAGNRPAEAPSPPYCPRKRSAAGTGEAAGAIGGSPLKKPRREEEAPEEDMETGNVANLISIFGSGFSGLLSKKPASGGRVRRRRQETEEGAEEAKAAVPPEAEPGQICCDESMLRNLNPWSTAIVAF</sequence>
<dbReference type="AlphaFoldDB" id="A0AA97JGM9"/>
<protein>
    <submittedName>
        <fullName evidence="4">Immediate early response gene 5 protein</fullName>
    </submittedName>
</protein>
<dbReference type="InterPro" id="IPR008653">
    <property type="entry name" value="IER"/>
</dbReference>
<dbReference type="Pfam" id="PF05760">
    <property type="entry name" value="IER"/>
    <property type="match status" value="2"/>
</dbReference>
<comment type="similarity">
    <text evidence="1">Belongs to the IER family.</text>
</comment>
<feature type="region of interest" description="Disordered" evidence="2">
    <location>
        <begin position="119"/>
        <end position="173"/>
    </location>
</feature>
<evidence type="ECO:0000256" key="1">
    <source>
        <dbReference type="ARBA" id="ARBA00006186"/>
    </source>
</evidence>
<proteinExistence type="inferred from homology"/>
<dbReference type="PANTHER" id="PTHR15895">
    <property type="entry name" value="IMMEDIATE EARLY RESPONSE GENE"/>
    <property type="match status" value="1"/>
</dbReference>
<feature type="region of interest" description="Disordered" evidence="2">
    <location>
        <begin position="191"/>
        <end position="224"/>
    </location>
</feature>
<dbReference type="GeneID" id="129330798"/>
<dbReference type="RefSeq" id="XP_054836969.1">
    <property type="nucleotide sequence ID" value="XM_054980994.1"/>
</dbReference>
<gene>
    <name evidence="4" type="primary">IER5</name>
</gene>
<reference evidence="4" key="1">
    <citation type="submission" date="2025-08" db="UniProtKB">
        <authorList>
            <consortium name="RefSeq"/>
        </authorList>
    </citation>
    <scope>IDENTIFICATION</scope>
    <source>
        <tissue evidence="4">Blood</tissue>
    </source>
</reference>
<dbReference type="CTD" id="51278"/>
<dbReference type="KEGG" id="emc:129330798"/>
<evidence type="ECO:0000256" key="2">
    <source>
        <dbReference type="SAM" id="MobiDB-lite"/>
    </source>
</evidence>
<keyword evidence="3" id="KW-1185">Reference proteome</keyword>
<dbReference type="Proteomes" id="UP001190640">
    <property type="component" value="Chromosome 5"/>
</dbReference>
<evidence type="ECO:0000313" key="3">
    <source>
        <dbReference type="Proteomes" id="UP001190640"/>
    </source>
</evidence>
<accession>A0AA97JGM9</accession>
<evidence type="ECO:0000313" key="4">
    <source>
        <dbReference type="RefSeq" id="XP_054836969.1"/>
    </source>
</evidence>